<dbReference type="Gene3D" id="1.20.1250.20">
    <property type="entry name" value="MFS general substrate transporter like domains"/>
    <property type="match status" value="1"/>
</dbReference>
<comment type="caution">
    <text evidence="6">The sequence shown here is derived from an EMBL/GenBank/DDBJ whole genome shotgun (WGS) entry which is preliminary data.</text>
</comment>
<gene>
    <name evidence="6" type="ORF">LTR16_012217</name>
</gene>
<comment type="subcellular location">
    <subcellularLocation>
        <location evidence="1">Membrane</location>
        <topology evidence="1">Multi-pass membrane protein</topology>
    </subcellularLocation>
</comment>
<dbReference type="Pfam" id="PF00083">
    <property type="entry name" value="Sugar_tr"/>
    <property type="match status" value="1"/>
</dbReference>
<dbReference type="InterPro" id="IPR005828">
    <property type="entry name" value="MFS_sugar_transport-like"/>
</dbReference>
<dbReference type="Proteomes" id="UP001357485">
    <property type="component" value="Unassembled WGS sequence"/>
</dbReference>
<keyword evidence="4 5" id="KW-0472">Membrane</keyword>
<dbReference type="EMBL" id="JAVRRA010020608">
    <property type="protein sequence ID" value="KAK5162589.1"/>
    <property type="molecule type" value="Genomic_DNA"/>
</dbReference>
<evidence type="ECO:0000256" key="5">
    <source>
        <dbReference type="SAM" id="Phobius"/>
    </source>
</evidence>
<feature type="transmembrane region" description="Helical" evidence="5">
    <location>
        <begin position="22"/>
        <end position="40"/>
    </location>
</feature>
<proteinExistence type="predicted"/>
<keyword evidence="7" id="KW-1185">Reference proteome</keyword>
<reference evidence="6 7" key="1">
    <citation type="submission" date="2023-08" db="EMBL/GenBank/DDBJ databases">
        <title>Black Yeasts Isolated from many extreme environments.</title>
        <authorList>
            <person name="Coleine C."/>
            <person name="Stajich J.E."/>
            <person name="Selbmann L."/>
        </authorList>
    </citation>
    <scope>NUCLEOTIDE SEQUENCE [LARGE SCALE GENOMIC DNA]</scope>
    <source>
        <strain evidence="6 7">CCFEE 536</strain>
    </source>
</reference>
<dbReference type="InterPro" id="IPR036259">
    <property type="entry name" value="MFS_trans_sf"/>
</dbReference>
<evidence type="ECO:0000256" key="4">
    <source>
        <dbReference type="ARBA" id="ARBA00023136"/>
    </source>
</evidence>
<dbReference type="InterPro" id="IPR050360">
    <property type="entry name" value="MFS_Sugar_Transporters"/>
</dbReference>
<dbReference type="SUPFAM" id="SSF103473">
    <property type="entry name" value="MFS general substrate transporter"/>
    <property type="match status" value="1"/>
</dbReference>
<keyword evidence="2 5" id="KW-0812">Transmembrane</keyword>
<evidence type="ECO:0000256" key="1">
    <source>
        <dbReference type="ARBA" id="ARBA00004141"/>
    </source>
</evidence>
<evidence type="ECO:0008006" key="8">
    <source>
        <dbReference type="Google" id="ProtNLM"/>
    </source>
</evidence>
<accession>A0ABR0LHP5</accession>
<evidence type="ECO:0000256" key="2">
    <source>
        <dbReference type="ARBA" id="ARBA00022692"/>
    </source>
</evidence>
<evidence type="ECO:0000313" key="7">
    <source>
        <dbReference type="Proteomes" id="UP001357485"/>
    </source>
</evidence>
<organism evidence="6 7">
    <name type="scientific">Cryomyces antarcticus</name>
    <dbReference type="NCBI Taxonomy" id="329879"/>
    <lineage>
        <taxon>Eukaryota</taxon>
        <taxon>Fungi</taxon>
        <taxon>Dikarya</taxon>
        <taxon>Ascomycota</taxon>
        <taxon>Pezizomycotina</taxon>
        <taxon>Dothideomycetes</taxon>
        <taxon>Dothideomycetes incertae sedis</taxon>
        <taxon>Cryomyces</taxon>
    </lineage>
</organism>
<evidence type="ECO:0000313" key="6">
    <source>
        <dbReference type="EMBL" id="KAK5162589.1"/>
    </source>
</evidence>
<protein>
    <recommendedName>
        <fullName evidence="8">Major facilitator superfamily (MFS) profile domain-containing protein</fullName>
    </recommendedName>
</protein>
<evidence type="ECO:0000256" key="3">
    <source>
        <dbReference type="ARBA" id="ARBA00022989"/>
    </source>
</evidence>
<sequence length="95" mass="10659">IIAVITPYMVGTDKGNLGAKVFWVWGSLCCCCLAYAYFLVPETKGLSLEQVDRMFEECTPRTSSKWRPHTTYASEMGFTDKGAVHHDVAEVEHKV</sequence>
<dbReference type="PANTHER" id="PTHR48022">
    <property type="entry name" value="PLASTIDIC GLUCOSE TRANSPORTER 4"/>
    <property type="match status" value="1"/>
</dbReference>
<dbReference type="PANTHER" id="PTHR48022:SF6">
    <property type="entry name" value="MSTA PROTEIN-RELATED"/>
    <property type="match status" value="1"/>
</dbReference>
<name>A0ABR0LHP5_9PEZI</name>
<feature type="non-terminal residue" evidence="6">
    <location>
        <position position="1"/>
    </location>
</feature>
<keyword evidence="3 5" id="KW-1133">Transmembrane helix</keyword>